<feature type="non-terminal residue" evidence="1">
    <location>
        <position position="77"/>
    </location>
</feature>
<evidence type="ECO:0000313" key="1">
    <source>
        <dbReference type="EMBL" id="CAG8652093.1"/>
    </source>
</evidence>
<proteinExistence type="predicted"/>
<dbReference type="Proteomes" id="UP000789572">
    <property type="component" value="Unassembled WGS sequence"/>
</dbReference>
<sequence>MIRDGLGILISLSLREGRHSGALSGCMGKAFQPKTQGMDASTCQESGSCFEVRERENASSGIGEVKTMNLEDDLVGS</sequence>
<dbReference type="EMBL" id="CAJVPJ010004433">
    <property type="protein sequence ID" value="CAG8652093.1"/>
    <property type="molecule type" value="Genomic_DNA"/>
</dbReference>
<reference evidence="1" key="1">
    <citation type="submission" date="2021-06" db="EMBL/GenBank/DDBJ databases">
        <authorList>
            <person name="Kallberg Y."/>
            <person name="Tangrot J."/>
            <person name="Rosling A."/>
        </authorList>
    </citation>
    <scope>NUCLEOTIDE SEQUENCE</scope>
    <source>
        <strain evidence="1">IA702</strain>
    </source>
</reference>
<keyword evidence="2" id="KW-1185">Reference proteome</keyword>
<comment type="caution">
    <text evidence="1">The sequence shown here is derived from an EMBL/GenBank/DDBJ whole genome shotgun (WGS) entry which is preliminary data.</text>
</comment>
<protein>
    <submittedName>
        <fullName evidence="1">3092_t:CDS:1</fullName>
    </submittedName>
</protein>
<accession>A0A9N9DSR7</accession>
<name>A0A9N9DSR7_9GLOM</name>
<evidence type="ECO:0000313" key="2">
    <source>
        <dbReference type="Proteomes" id="UP000789572"/>
    </source>
</evidence>
<gene>
    <name evidence="1" type="ORF">POCULU_LOCUS10004</name>
</gene>
<dbReference type="AlphaFoldDB" id="A0A9N9DSR7"/>
<organism evidence="1 2">
    <name type="scientific">Paraglomus occultum</name>
    <dbReference type="NCBI Taxonomy" id="144539"/>
    <lineage>
        <taxon>Eukaryota</taxon>
        <taxon>Fungi</taxon>
        <taxon>Fungi incertae sedis</taxon>
        <taxon>Mucoromycota</taxon>
        <taxon>Glomeromycotina</taxon>
        <taxon>Glomeromycetes</taxon>
        <taxon>Paraglomerales</taxon>
        <taxon>Paraglomeraceae</taxon>
        <taxon>Paraglomus</taxon>
    </lineage>
</organism>